<dbReference type="AlphaFoldDB" id="A0A934WT64"/>
<dbReference type="EMBL" id="JAEQMG010000140">
    <property type="protein sequence ID" value="MBK6089502.1"/>
    <property type="molecule type" value="Genomic_DNA"/>
</dbReference>
<comment type="caution">
    <text evidence="1">The sequence shown here is derived from an EMBL/GenBank/DDBJ whole genome shotgun (WGS) entry which is preliminary data.</text>
</comment>
<keyword evidence="2" id="KW-1185">Reference proteome</keyword>
<evidence type="ECO:0000313" key="2">
    <source>
        <dbReference type="Proteomes" id="UP000633365"/>
    </source>
</evidence>
<proteinExistence type="predicted"/>
<name>A0A934WT64_9FIRM</name>
<accession>A0A934WT64</accession>
<gene>
    <name evidence="1" type="ORF">JKK62_12775</name>
</gene>
<protein>
    <submittedName>
        <fullName evidence="1">Uncharacterized protein</fullName>
    </submittedName>
</protein>
<sequence>MNCNYNKKPLKNVNLKNALPFYTPDFDLDENNLRELNLQIDCAVKSILNDWQSNQTYSQLKTIYQHLDVYLGTFTYLFEVNDKTDLIHKPKEFGDFAYDKLFEIMSESPIYFLPFGIVAVHNFVRPDLAGVSFPLVIITRKCVSHSEIGEIYTKLKNALDEKAAIFNR</sequence>
<organism evidence="1 2">
    <name type="scientific">Ruminococcus difficilis</name>
    <dbReference type="NCBI Taxonomy" id="2763069"/>
    <lineage>
        <taxon>Bacteria</taxon>
        <taxon>Bacillati</taxon>
        <taxon>Bacillota</taxon>
        <taxon>Clostridia</taxon>
        <taxon>Eubacteriales</taxon>
        <taxon>Oscillospiraceae</taxon>
        <taxon>Ruminococcus</taxon>
    </lineage>
</organism>
<reference evidence="1" key="1">
    <citation type="submission" date="2021-01" db="EMBL/GenBank/DDBJ databases">
        <title>Genome public.</title>
        <authorList>
            <person name="Liu C."/>
            <person name="Sun Q."/>
        </authorList>
    </citation>
    <scope>NUCLEOTIDE SEQUENCE</scope>
    <source>
        <strain evidence="1">M6</strain>
    </source>
</reference>
<dbReference type="RefSeq" id="WP_201428223.1">
    <property type="nucleotide sequence ID" value="NZ_JAEQMG010000140.1"/>
</dbReference>
<evidence type="ECO:0000313" key="1">
    <source>
        <dbReference type="EMBL" id="MBK6089502.1"/>
    </source>
</evidence>
<dbReference type="Proteomes" id="UP000633365">
    <property type="component" value="Unassembled WGS sequence"/>
</dbReference>